<protein>
    <submittedName>
        <fullName evidence="1">2713_t:CDS:1</fullName>
    </submittedName>
</protein>
<organism evidence="1 2">
    <name type="scientific">Racocetra persica</name>
    <dbReference type="NCBI Taxonomy" id="160502"/>
    <lineage>
        <taxon>Eukaryota</taxon>
        <taxon>Fungi</taxon>
        <taxon>Fungi incertae sedis</taxon>
        <taxon>Mucoromycota</taxon>
        <taxon>Glomeromycotina</taxon>
        <taxon>Glomeromycetes</taxon>
        <taxon>Diversisporales</taxon>
        <taxon>Gigasporaceae</taxon>
        <taxon>Racocetra</taxon>
    </lineage>
</organism>
<dbReference type="EMBL" id="CAJVQC010022596">
    <property type="protein sequence ID" value="CAG8718767.1"/>
    <property type="molecule type" value="Genomic_DNA"/>
</dbReference>
<comment type="caution">
    <text evidence="1">The sequence shown here is derived from an EMBL/GenBank/DDBJ whole genome shotgun (WGS) entry which is preliminary data.</text>
</comment>
<keyword evidence="2" id="KW-1185">Reference proteome</keyword>
<reference evidence="1" key="1">
    <citation type="submission" date="2021-06" db="EMBL/GenBank/DDBJ databases">
        <authorList>
            <person name="Kallberg Y."/>
            <person name="Tangrot J."/>
            <person name="Rosling A."/>
        </authorList>
    </citation>
    <scope>NUCLEOTIDE SEQUENCE</scope>
    <source>
        <strain evidence="1">MA461A</strain>
    </source>
</reference>
<evidence type="ECO:0000313" key="1">
    <source>
        <dbReference type="EMBL" id="CAG8718767.1"/>
    </source>
</evidence>
<evidence type="ECO:0000313" key="2">
    <source>
        <dbReference type="Proteomes" id="UP000789920"/>
    </source>
</evidence>
<accession>A0ACA9PQ94</accession>
<dbReference type="Proteomes" id="UP000789920">
    <property type="component" value="Unassembled WGS sequence"/>
</dbReference>
<feature type="non-terminal residue" evidence="1">
    <location>
        <position position="197"/>
    </location>
</feature>
<proteinExistence type="predicted"/>
<feature type="non-terminal residue" evidence="1">
    <location>
        <position position="1"/>
    </location>
</feature>
<gene>
    <name evidence="1" type="ORF">RPERSI_LOCUS11116</name>
</gene>
<name>A0ACA9PQ94_9GLOM</name>
<sequence length="197" mass="23322">QNKDPCKVKDCDNNDVTHYHKFTTYAKEKLIAKIHLMNIINDKWKDITIDIINDEIILNKDDFIKLINRTNQLEIFQAENQNLNRDLNILSSTLNFENKLDLLSKILFKKQRRLNNPIELDLKKFLELITKSNFLLEGFFDKIFNAISPRNIRCFSTRYHSSFPPILKQCDAYKKDLVETTEENKFILICGHGYHLD</sequence>